<protein>
    <submittedName>
        <fullName evidence="1">Uncharacterized protein</fullName>
    </submittedName>
</protein>
<dbReference type="RefSeq" id="WP_170120448.1">
    <property type="nucleotide sequence ID" value="NZ_QKZV01000007.1"/>
</dbReference>
<sequence length="47" mass="5219">MNELIERLVKEAGLTPEQAQKAIETIAGYVKEKFPMLGGAVNNIFKK</sequence>
<gene>
    <name evidence="1" type="ORF">LX80_02241</name>
</gene>
<comment type="caution">
    <text evidence="1">The sequence shown here is derived from an EMBL/GenBank/DDBJ whole genome shotgun (WGS) entry which is preliminary data.</text>
</comment>
<dbReference type="Proteomes" id="UP000249720">
    <property type="component" value="Unassembled WGS sequence"/>
</dbReference>
<organism evidence="1 2">
    <name type="scientific">Hydrotalea sandarakina</name>
    <dbReference type="NCBI Taxonomy" id="1004304"/>
    <lineage>
        <taxon>Bacteria</taxon>
        <taxon>Pseudomonadati</taxon>
        <taxon>Bacteroidota</taxon>
        <taxon>Chitinophagia</taxon>
        <taxon>Chitinophagales</taxon>
        <taxon>Chitinophagaceae</taxon>
        <taxon>Hydrotalea</taxon>
    </lineage>
</organism>
<name>A0A2W7RMM8_9BACT</name>
<keyword evidence="2" id="KW-1185">Reference proteome</keyword>
<dbReference type="EMBL" id="QKZV01000007">
    <property type="protein sequence ID" value="PZX61511.1"/>
    <property type="molecule type" value="Genomic_DNA"/>
</dbReference>
<evidence type="ECO:0000313" key="2">
    <source>
        <dbReference type="Proteomes" id="UP000249720"/>
    </source>
</evidence>
<accession>A0A2W7RMM8</accession>
<dbReference type="AlphaFoldDB" id="A0A2W7RMM8"/>
<reference evidence="1 2" key="1">
    <citation type="submission" date="2018-06" db="EMBL/GenBank/DDBJ databases">
        <title>Genomic Encyclopedia of Archaeal and Bacterial Type Strains, Phase II (KMG-II): from individual species to whole genera.</title>
        <authorList>
            <person name="Goeker M."/>
        </authorList>
    </citation>
    <scope>NUCLEOTIDE SEQUENCE [LARGE SCALE GENOMIC DNA]</scope>
    <source>
        <strain evidence="1 2">DSM 23241</strain>
    </source>
</reference>
<proteinExistence type="predicted"/>
<evidence type="ECO:0000313" key="1">
    <source>
        <dbReference type="EMBL" id="PZX61511.1"/>
    </source>
</evidence>